<dbReference type="AlphaFoldDB" id="A0A2K2AWF1"/>
<keyword evidence="3" id="KW-1185">Reference proteome</keyword>
<evidence type="ECO:0000313" key="2">
    <source>
        <dbReference type="EMBL" id="PNT41859.1"/>
    </source>
</evidence>
<feature type="domain" description="SET" evidence="1">
    <location>
        <begin position="105"/>
        <end position="244"/>
    </location>
</feature>
<dbReference type="InParanoid" id="A0A2K2AWF1"/>
<dbReference type="SMART" id="SM00317">
    <property type="entry name" value="SET"/>
    <property type="match status" value="1"/>
</dbReference>
<protein>
    <recommendedName>
        <fullName evidence="1">SET domain-containing protein</fullName>
    </recommendedName>
</protein>
<organism evidence="2 3">
    <name type="scientific">Populus trichocarpa</name>
    <name type="common">Western balsam poplar</name>
    <name type="synonym">Populus balsamifera subsp. trichocarpa</name>
    <dbReference type="NCBI Taxonomy" id="3694"/>
    <lineage>
        <taxon>Eukaryota</taxon>
        <taxon>Viridiplantae</taxon>
        <taxon>Streptophyta</taxon>
        <taxon>Embryophyta</taxon>
        <taxon>Tracheophyta</taxon>
        <taxon>Spermatophyta</taxon>
        <taxon>Magnoliopsida</taxon>
        <taxon>eudicotyledons</taxon>
        <taxon>Gunneridae</taxon>
        <taxon>Pentapetalae</taxon>
        <taxon>rosids</taxon>
        <taxon>fabids</taxon>
        <taxon>Malpighiales</taxon>
        <taxon>Salicaceae</taxon>
        <taxon>Saliceae</taxon>
        <taxon>Populus</taxon>
    </lineage>
</organism>
<accession>A0A2K2AWF1</accession>
<dbReference type="SUPFAM" id="SSF82199">
    <property type="entry name" value="SET domain"/>
    <property type="match status" value="1"/>
</dbReference>
<dbReference type="Proteomes" id="UP000006729">
    <property type="component" value="Chromosome 4"/>
</dbReference>
<dbReference type="Gene3D" id="2.170.270.10">
    <property type="entry name" value="SET domain"/>
    <property type="match status" value="1"/>
</dbReference>
<name>A0A2K2AWF1_POPTR</name>
<proteinExistence type="predicted"/>
<evidence type="ECO:0000313" key="3">
    <source>
        <dbReference type="Proteomes" id="UP000006729"/>
    </source>
</evidence>
<gene>
    <name evidence="2" type="ORF">POPTR_004G178400</name>
</gene>
<dbReference type="EMBL" id="CM009293">
    <property type="protein sequence ID" value="PNT41859.1"/>
    <property type="molecule type" value="Genomic_DNA"/>
</dbReference>
<sequence>MLGTIFKRLSFEALPCTCAAETSGVFVYTLEELLKEEFLDEAIAVSSDPQRKHFYYCEICPLQNDRQQNLGKIKRCKGHLSRKFVKECWSECGCNKKCGNRVVQRGIQVFAAPEGKGRGWGTFVGEYVGEIVTHQELYERNNERAAKKERHSYPALLDADLGSERTLEGEEALCLDATEFGNIGRFINHSWDILVKLFFLVRCYDSNLIEIPVEVETPDHHYYRLAFFATREIEPMEELTWDYGIQFDDNYHQFKAFKCKCGSMRCHDKKRKEIIMKISESNMYVMVA</sequence>
<reference evidence="2 3" key="1">
    <citation type="journal article" date="2006" name="Science">
        <title>The genome of black cottonwood, Populus trichocarpa (Torr. &amp; Gray).</title>
        <authorList>
            <person name="Tuskan G.A."/>
            <person name="Difazio S."/>
            <person name="Jansson S."/>
            <person name="Bohlmann J."/>
            <person name="Grigoriev I."/>
            <person name="Hellsten U."/>
            <person name="Putnam N."/>
            <person name="Ralph S."/>
            <person name="Rombauts S."/>
            <person name="Salamov A."/>
            <person name="Schein J."/>
            <person name="Sterck L."/>
            <person name="Aerts A."/>
            <person name="Bhalerao R.R."/>
            <person name="Bhalerao R.P."/>
            <person name="Blaudez D."/>
            <person name="Boerjan W."/>
            <person name="Brun A."/>
            <person name="Brunner A."/>
            <person name="Busov V."/>
            <person name="Campbell M."/>
            <person name="Carlson J."/>
            <person name="Chalot M."/>
            <person name="Chapman J."/>
            <person name="Chen G.L."/>
            <person name="Cooper D."/>
            <person name="Coutinho P.M."/>
            <person name="Couturier J."/>
            <person name="Covert S."/>
            <person name="Cronk Q."/>
            <person name="Cunningham R."/>
            <person name="Davis J."/>
            <person name="Degroeve S."/>
            <person name="Dejardin A."/>
            <person name="Depamphilis C."/>
            <person name="Detter J."/>
            <person name="Dirks B."/>
            <person name="Dubchak I."/>
            <person name="Duplessis S."/>
            <person name="Ehlting J."/>
            <person name="Ellis B."/>
            <person name="Gendler K."/>
            <person name="Goodstein D."/>
            <person name="Gribskov M."/>
            <person name="Grimwood J."/>
            <person name="Groover A."/>
            <person name="Gunter L."/>
            <person name="Hamberger B."/>
            <person name="Heinze B."/>
            <person name="Helariutta Y."/>
            <person name="Henrissat B."/>
            <person name="Holligan D."/>
            <person name="Holt R."/>
            <person name="Huang W."/>
            <person name="Islam-Faridi N."/>
            <person name="Jones S."/>
            <person name="Jones-Rhoades M."/>
            <person name="Jorgensen R."/>
            <person name="Joshi C."/>
            <person name="Kangasjarvi J."/>
            <person name="Karlsson J."/>
            <person name="Kelleher C."/>
            <person name="Kirkpatrick R."/>
            <person name="Kirst M."/>
            <person name="Kohler A."/>
            <person name="Kalluri U."/>
            <person name="Larimer F."/>
            <person name="Leebens-Mack J."/>
            <person name="Leple J.C."/>
            <person name="Locascio P."/>
            <person name="Lou Y."/>
            <person name="Lucas S."/>
            <person name="Martin F."/>
            <person name="Montanini B."/>
            <person name="Napoli C."/>
            <person name="Nelson D.R."/>
            <person name="Nelson C."/>
            <person name="Nieminen K."/>
            <person name="Nilsson O."/>
            <person name="Pereda V."/>
            <person name="Peter G."/>
            <person name="Philippe R."/>
            <person name="Pilate G."/>
            <person name="Poliakov A."/>
            <person name="Razumovskaya J."/>
            <person name="Richardson P."/>
            <person name="Rinaldi C."/>
            <person name="Ritland K."/>
            <person name="Rouze P."/>
            <person name="Ryaboy D."/>
            <person name="Schmutz J."/>
            <person name="Schrader J."/>
            <person name="Segerman B."/>
            <person name="Shin H."/>
            <person name="Siddiqui A."/>
            <person name="Sterky F."/>
            <person name="Terry A."/>
            <person name="Tsai C.J."/>
            <person name="Uberbacher E."/>
            <person name="Unneberg P."/>
            <person name="Vahala J."/>
            <person name="Wall K."/>
            <person name="Wessler S."/>
            <person name="Yang G."/>
            <person name="Yin T."/>
            <person name="Douglas C."/>
            <person name="Marra M."/>
            <person name="Sandberg G."/>
            <person name="Van de Peer Y."/>
            <person name="Rokhsar D."/>
        </authorList>
    </citation>
    <scope>NUCLEOTIDE SEQUENCE [LARGE SCALE GENOMIC DNA]</scope>
    <source>
        <strain evidence="3">cv. Nisqually</strain>
    </source>
</reference>
<dbReference type="PROSITE" id="PS50280">
    <property type="entry name" value="SET"/>
    <property type="match status" value="1"/>
</dbReference>
<dbReference type="PANTHER" id="PTHR46450">
    <property type="entry name" value="INACTIVE HISTONE-LYSINE N-METHYLTRANSFERASE SUVR1-RELATED"/>
    <property type="match status" value="1"/>
</dbReference>
<dbReference type="InterPro" id="IPR001214">
    <property type="entry name" value="SET_dom"/>
</dbReference>
<dbReference type="STRING" id="3694.A0A2K2AWF1"/>
<dbReference type="Pfam" id="PF00856">
    <property type="entry name" value="SET"/>
    <property type="match status" value="1"/>
</dbReference>
<dbReference type="InterPro" id="IPR046341">
    <property type="entry name" value="SET_dom_sf"/>
</dbReference>
<dbReference type="PANTHER" id="PTHR46450:SF20">
    <property type="entry name" value="DOMAIN PROTEIN, PUTATIVE-RELATED"/>
    <property type="match status" value="1"/>
</dbReference>
<evidence type="ECO:0000259" key="1">
    <source>
        <dbReference type="PROSITE" id="PS50280"/>
    </source>
</evidence>